<dbReference type="CDD" id="cd00082">
    <property type="entry name" value="HisKA"/>
    <property type="match status" value="1"/>
</dbReference>
<evidence type="ECO:0000256" key="7">
    <source>
        <dbReference type="ARBA" id="ARBA00022679"/>
    </source>
</evidence>
<dbReference type="InterPro" id="IPR005467">
    <property type="entry name" value="His_kinase_dom"/>
</dbReference>
<evidence type="ECO:0000259" key="17">
    <source>
        <dbReference type="PROSITE" id="PS50885"/>
    </source>
</evidence>
<accession>A0A7T5R1I9</accession>
<proteinExistence type="predicted"/>
<gene>
    <name evidence="18" type="ORF">HYS17_09340</name>
</gene>
<evidence type="ECO:0000256" key="15">
    <source>
        <dbReference type="SAM" id="Phobius"/>
    </source>
</evidence>
<dbReference type="PRINTS" id="PR00344">
    <property type="entry name" value="BCTRLSENSOR"/>
</dbReference>
<evidence type="ECO:0000256" key="8">
    <source>
        <dbReference type="ARBA" id="ARBA00022692"/>
    </source>
</evidence>
<evidence type="ECO:0000313" key="19">
    <source>
        <dbReference type="Proteomes" id="UP000595362"/>
    </source>
</evidence>
<keyword evidence="8 15" id="KW-0812">Transmembrane</keyword>
<dbReference type="Pfam" id="PF00512">
    <property type="entry name" value="HisKA"/>
    <property type="match status" value="1"/>
</dbReference>
<evidence type="ECO:0000256" key="2">
    <source>
        <dbReference type="ARBA" id="ARBA00004429"/>
    </source>
</evidence>
<evidence type="ECO:0000259" key="16">
    <source>
        <dbReference type="PROSITE" id="PS50109"/>
    </source>
</evidence>
<evidence type="ECO:0000256" key="9">
    <source>
        <dbReference type="ARBA" id="ARBA00022741"/>
    </source>
</evidence>
<dbReference type="Gene3D" id="1.10.287.130">
    <property type="match status" value="1"/>
</dbReference>
<feature type="domain" description="Histidine kinase" evidence="16">
    <location>
        <begin position="250"/>
        <end position="448"/>
    </location>
</feature>
<dbReference type="InterPro" id="IPR003660">
    <property type="entry name" value="HAMP_dom"/>
</dbReference>
<feature type="transmembrane region" description="Helical" evidence="15">
    <location>
        <begin position="167"/>
        <end position="188"/>
    </location>
</feature>
<organism evidence="18 19">
    <name type="scientific">Micavibrio aeruginosavorus</name>
    <dbReference type="NCBI Taxonomy" id="349221"/>
    <lineage>
        <taxon>Bacteria</taxon>
        <taxon>Pseudomonadati</taxon>
        <taxon>Bdellovibrionota</taxon>
        <taxon>Bdellovibrionia</taxon>
        <taxon>Bdellovibrionales</taxon>
        <taxon>Pseudobdellovibrionaceae</taxon>
        <taxon>Micavibrio</taxon>
    </lineage>
</organism>
<reference evidence="18 19" key="1">
    <citation type="submission" date="2020-07" db="EMBL/GenBank/DDBJ databases">
        <title>Huge and variable diversity of episymbiotic CPR bacteria and DPANN archaea in groundwater ecosystems.</title>
        <authorList>
            <person name="He C.Y."/>
            <person name="Keren R."/>
            <person name="Whittaker M."/>
            <person name="Farag I.F."/>
            <person name="Doudna J."/>
            <person name="Cate J.H.D."/>
            <person name="Banfield J.F."/>
        </authorList>
    </citation>
    <scope>NUCLEOTIDE SEQUENCE [LARGE SCALE GENOMIC DNA]</scope>
    <source>
        <strain evidence="18">NC_groundwater_70_Ag_B-0.1um_54_66</strain>
    </source>
</reference>
<evidence type="ECO:0000256" key="6">
    <source>
        <dbReference type="ARBA" id="ARBA00022553"/>
    </source>
</evidence>
<dbReference type="EMBL" id="CP066681">
    <property type="protein sequence ID" value="QQG35709.1"/>
    <property type="molecule type" value="Genomic_DNA"/>
</dbReference>
<dbReference type="GO" id="GO:0005886">
    <property type="term" value="C:plasma membrane"/>
    <property type="evidence" value="ECO:0007669"/>
    <property type="project" value="UniProtKB-SubCell"/>
</dbReference>
<dbReference type="InterPro" id="IPR036097">
    <property type="entry name" value="HisK_dim/P_sf"/>
</dbReference>
<keyword evidence="6" id="KW-0597">Phosphoprotein</keyword>
<feature type="domain" description="HAMP" evidence="17">
    <location>
        <begin position="189"/>
        <end position="242"/>
    </location>
</feature>
<dbReference type="SUPFAM" id="SSF55874">
    <property type="entry name" value="ATPase domain of HSP90 chaperone/DNA topoisomerase II/histidine kinase"/>
    <property type="match status" value="1"/>
</dbReference>
<name>A0A7T5R1I9_9BACT</name>
<feature type="transmembrane region" description="Helical" evidence="15">
    <location>
        <begin position="20"/>
        <end position="39"/>
    </location>
</feature>
<dbReference type="Gene3D" id="3.30.565.10">
    <property type="entry name" value="Histidine kinase-like ATPase, C-terminal domain"/>
    <property type="match status" value="1"/>
</dbReference>
<keyword evidence="10" id="KW-0418">Kinase</keyword>
<keyword evidence="11" id="KW-0067">ATP-binding</keyword>
<dbReference type="AlphaFoldDB" id="A0A7T5R1I9"/>
<dbReference type="SMART" id="SM00387">
    <property type="entry name" value="HATPase_c"/>
    <property type="match status" value="1"/>
</dbReference>
<evidence type="ECO:0000256" key="1">
    <source>
        <dbReference type="ARBA" id="ARBA00000085"/>
    </source>
</evidence>
<keyword evidence="4" id="KW-1003">Cell membrane</keyword>
<dbReference type="SMART" id="SM00304">
    <property type="entry name" value="HAMP"/>
    <property type="match status" value="1"/>
</dbReference>
<dbReference type="InterPro" id="IPR003661">
    <property type="entry name" value="HisK_dim/P_dom"/>
</dbReference>
<evidence type="ECO:0000256" key="14">
    <source>
        <dbReference type="ARBA" id="ARBA00023136"/>
    </source>
</evidence>
<dbReference type="PANTHER" id="PTHR44936">
    <property type="entry name" value="SENSOR PROTEIN CREC"/>
    <property type="match status" value="1"/>
</dbReference>
<dbReference type="GO" id="GO:0005524">
    <property type="term" value="F:ATP binding"/>
    <property type="evidence" value="ECO:0007669"/>
    <property type="project" value="UniProtKB-KW"/>
</dbReference>
<dbReference type="GO" id="GO:0000155">
    <property type="term" value="F:phosphorelay sensor kinase activity"/>
    <property type="evidence" value="ECO:0007669"/>
    <property type="project" value="InterPro"/>
</dbReference>
<keyword evidence="12 15" id="KW-1133">Transmembrane helix</keyword>
<dbReference type="PROSITE" id="PS50885">
    <property type="entry name" value="HAMP"/>
    <property type="match status" value="1"/>
</dbReference>
<keyword evidence="7" id="KW-0808">Transferase</keyword>
<dbReference type="EC" id="2.7.13.3" evidence="3"/>
<comment type="catalytic activity">
    <reaction evidence="1">
        <text>ATP + protein L-histidine = ADP + protein N-phospho-L-histidine.</text>
        <dbReference type="EC" id="2.7.13.3"/>
    </reaction>
</comment>
<evidence type="ECO:0000256" key="3">
    <source>
        <dbReference type="ARBA" id="ARBA00012438"/>
    </source>
</evidence>
<evidence type="ECO:0000256" key="10">
    <source>
        <dbReference type="ARBA" id="ARBA00022777"/>
    </source>
</evidence>
<dbReference type="Pfam" id="PF02518">
    <property type="entry name" value="HATPase_c"/>
    <property type="match status" value="1"/>
</dbReference>
<dbReference type="InterPro" id="IPR050980">
    <property type="entry name" value="2C_sensor_his_kinase"/>
</dbReference>
<keyword evidence="5" id="KW-0997">Cell inner membrane</keyword>
<evidence type="ECO:0000256" key="12">
    <source>
        <dbReference type="ARBA" id="ARBA00022989"/>
    </source>
</evidence>
<keyword evidence="14 15" id="KW-0472">Membrane</keyword>
<dbReference type="PROSITE" id="PS50109">
    <property type="entry name" value="HIS_KIN"/>
    <property type="match status" value="1"/>
</dbReference>
<evidence type="ECO:0000256" key="4">
    <source>
        <dbReference type="ARBA" id="ARBA00022475"/>
    </source>
</evidence>
<sequence length="448" mass="50470">MSLKNRFKKFLPRTIFGRSLLILIMPVLLLQAITAYIFFDRHWEKMTSRLAFAVAGEISIMAEVLEGTDGEKQIGGLSRYAAQHLDLLISYAPGERIDTQNLAGSDIDWRRLMMVDALSAELETKVRRPFTLMIDSEEKWVDVRVQLEEGVLTVSLPQRRLFSSSSYIVILWMIGSSVILLAIAILFMRNQIRPIRRLAVVAERFGRGLDIPSSFKPEGAREVRQAAQAFLDMHERVKRQITQRAAMLAGVSHDLRTPLTRMRLQLAMLPEGPDVEALKHDVADMERMINAYLDFAKGEGGEQPVRTDLRQILDRVVAGMKRQGVDVHLEMDQDLSLLLRPLAFERCLTNIVTNARKYAPHIWVSAHHIDDGQLVEVRVDDDGPGIPEDQREEVFKPFVRVDQSRNASTGGVGLGLPIAREVVHAHGGKIWLEHSPHGGVRAVIHLPG</sequence>
<comment type="subcellular location">
    <subcellularLocation>
        <location evidence="2">Cell inner membrane</location>
        <topology evidence="2">Multi-pass membrane protein</topology>
    </subcellularLocation>
</comment>
<dbReference type="InterPro" id="IPR036890">
    <property type="entry name" value="HATPase_C_sf"/>
</dbReference>
<dbReference type="Pfam" id="PF00672">
    <property type="entry name" value="HAMP"/>
    <property type="match status" value="1"/>
</dbReference>
<dbReference type="Gene3D" id="6.10.340.10">
    <property type="match status" value="1"/>
</dbReference>
<evidence type="ECO:0000256" key="11">
    <source>
        <dbReference type="ARBA" id="ARBA00022840"/>
    </source>
</evidence>
<dbReference type="SMART" id="SM00388">
    <property type="entry name" value="HisKA"/>
    <property type="match status" value="1"/>
</dbReference>
<evidence type="ECO:0000313" key="18">
    <source>
        <dbReference type="EMBL" id="QQG35709.1"/>
    </source>
</evidence>
<dbReference type="Proteomes" id="UP000595362">
    <property type="component" value="Chromosome"/>
</dbReference>
<dbReference type="SUPFAM" id="SSF47384">
    <property type="entry name" value="Homodimeric domain of signal transducing histidine kinase"/>
    <property type="match status" value="1"/>
</dbReference>
<keyword evidence="9" id="KW-0547">Nucleotide-binding</keyword>
<dbReference type="InterPro" id="IPR003594">
    <property type="entry name" value="HATPase_dom"/>
</dbReference>
<evidence type="ECO:0000256" key="13">
    <source>
        <dbReference type="ARBA" id="ARBA00023012"/>
    </source>
</evidence>
<evidence type="ECO:0000256" key="5">
    <source>
        <dbReference type="ARBA" id="ARBA00022519"/>
    </source>
</evidence>
<dbReference type="CDD" id="cd06225">
    <property type="entry name" value="HAMP"/>
    <property type="match status" value="1"/>
</dbReference>
<keyword evidence="13" id="KW-0902">Two-component regulatory system</keyword>
<dbReference type="InterPro" id="IPR004358">
    <property type="entry name" value="Sig_transdc_His_kin-like_C"/>
</dbReference>
<protein>
    <recommendedName>
        <fullName evidence="3">histidine kinase</fullName>
        <ecNumber evidence="3">2.7.13.3</ecNumber>
    </recommendedName>
</protein>
<dbReference type="PANTHER" id="PTHR44936:SF5">
    <property type="entry name" value="SENSOR HISTIDINE KINASE ENVZ"/>
    <property type="match status" value="1"/>
</dbReference>